<proteinExistence type="inferred from homology"/>
<sequence length="217" mass="25158">MKVIFCDFDGTITESDNILAIMQHIQPPGWEDLLHRLVKKRSLSIRQAVGAMFRLIPASRQKEVVDFPIRNARIREGFGPFVEYCREQDIQLLVTSGGIDFFVYPLLEPFGIPRERIFCNASSFEGDRIEIIWPHSCDEYCQADCGMCKTSIIRGYNPEEYTRILIGDSITDFEGAKLVEKVFARSHLVDLCKKKGYPYHRFETFTEIIRHLKEMNP</sequence>
<dbReference type="NCBIfam" id="NF007103">
    <property type="entry name" value="PRK09552.1"/>
    <property type="match status" value="1"/>
</dbReference>
<dbReference type="NCBIfam" id="TIGR01489">
    <property type="entry name" value="DKMTPPase-SF"/>
    <property type="match status" value="1"/>
</dbReference>
<evidence type="ECO:0000256" key="1">
    <source>
        <dbReference type="ARBA" id="ARBA00022605"/>
    </source>
</evidence>
<dbReference type="Gene3D" id="3.40.50.1000">
    <property type="entry name" value="HAD superfamily/HAD-like"/>
    <property type="match status" value="1"/>
</dbReference>
<dbReference type="Pfam" id="PF12710">
    <property type="entry name" value="HAD"/>
    <property type="match status" value="1"/>
</dbReference>
<dbReference type="NCBIfam" id="TIGR01488">
    <property type="entry name" value="HAD-SF-IB"/>
    <property type="match status" value="1"/>
</dbReference>
<dbReference type="InterPro" id="IPR006384">
    <property type="entry name" value="HAD_hydro_PyrdxlP_Pase-like"/>
</dbReference>
<dbReference type="RefSeq" id="WP_172423139.1">
    <property type="nucleotide sequence ID" value="NZ_CP019717.1"/>
</dbReference>
<accession>A0A6C0QQX6</accession>
<dbReference type="SUPFAM" id="SSF56784">
    <property type="entry name" value="HAD-like"/>
    <property type="match status" value="1"/>
</dbReference>
<keyword evidence="3 4" id="KW-0486">Methionine biosynthesis</keyword>
<keyword evidence="2 4" id="KW-0378">Hydrolase</keyword>
<dbReference type="UniPathway" id="UPA00904">
    <property type="reaction ID" value="UER00877"/>
</dbReference>
<evidence type="ECO:0000313" key="5">
    <source>
        <dbReference type="EMBL" id="QHZ50990.1"/>
    </source>
</evidence>
<dbReference type="InterPro" id="IPR023214">
    <property type="entry name" value="HAD_sf"/>
</dbReference>
<dbReference type="Gene3D" id="3.90.1470.20">
    <property type="match status" value="1"/>
</dbReference>
<comment type="catalytic activity">
    <reaction evidence="4">
        <text>2-hydroxy-5-methylsulfanyl-3-oxopent-1-enyl phosphate + H2O = 1,2-dihydroxy-5-(methylsulfanyl)pent-1-en-3-one + phosphate</text>
        <dbReference type="Rhea" id="RHEA:14481"/>
        <dbReference type="ChEBI" id="CHEBI:15377"/>
        <dbReference type="ChEBI" id="CHEBI:43474"/>
        <dbReference type="ChEBI" id="CHEBI:49252"/>
        <dbReference type="ChEBI" id="CHEBI:59505"/>
        <dbReference type="EC" id="3.1.3.87"/>
    </reaction>
</comment>
<name>A0A6C0QQX6_9BACL</name>
<dbReference type="InterPro" id="IPR050849">
    <property type="entry name" value="HAD-like_hydrolase_phosphatase"/>
</dbReference>
<reference evidence="5 6" key="1">
    <citation type="journal article" date="2020" name="Int. J. Med. Microbiol.">
        <title>Discovery of Paenibacillus larvae ERIC V: Phenotypic and genomic comparison to genotypes ERIC I-IV reveal different inventories of virulence factors which correlate with epidemiological prevalences of American Foulbrood.</title>
        <authorList>
            <person name="Beims H."/>
            <person name="Bunk B."/>
            <person name="Erler S."/>
            <person name="Mohr K.I."/>
            <person name="Sproer C."/>
            <person name="Pradella S."/>
            <person name="Gunther G."/>
            <person name="Rohde M."/>
            <person name="von der Ohe W."/>
            <person name="Steinert M."/>
        </authorList>
    </citation>
    <scope>NUCLEOTIDE SEQUENCE [LARGE SCALE GENOMIC DNA]</scope>
    <source>
        <strain evidence="5">Eric_V</strain>
    </source>
</reference>
<dbReference type="PANTHER" id="PTHR28181">
    <property type="entry name" value="UPF0655 PROTEIN YCR015C"/>
    <property type="match status" value="1"/>
</dbReference>
<dbReference type="GO" id="GO:0043716">
    <property type="term" value="F:2-hydroxy-3-keto-5-methylthiopentenyl-1-phosphate phosphatase activity"/>
    <property type="evidence" value="ECO:0007669"/>
    <property type="project" value="UniProtKB-UniRule"/>
</dbReference>
<dbReference type="PANTHER" id="PTHR28181:SF2">
    <property type="entry name" value="PHOSPHORIC MONOESTER HYDROLASE"/>
    <property type="match status" value="1"/>
</dbReference>
<evidence type="ECO:0000256" key="4">
    <source>
        <dbReference type="HAMAP-Rule" id="MF_01680"/>
    </source>
</evidence>
<comment type="similarity">
    <text evidence="4">Belongs to the HAD-like hydrolase superfamily. MtnX family.</text>
</comment>
<dbReference type="HAMAP" id="MF_01680">
    <property type="entry name" value="Salvage_MtnX"/>
    <property type="match status" value="1"/>
</dbReference>
<dbReference type="InterPro" id="IPR036412">
    <property type="entry name" value="HAD-like_sf"/>
</dbReference>
<comment type="function">
    <text evidence="4">Dephosphorylates 2-hydroxy-3-keto-5-methylthiopentenyl-1-phosphate (HK-MTPenyl-1-P) yielding 1,2-dihydroxy-3-keto-5-methylthiopentene (DHK-MTPene).</text>
</comment>
<keyword evidence="1 4" id="KW-0028">Amino-acid biosynthesis</keyword>
<comment type="pathway">
    <text evidence="4">Amino-acid biosynthesis; L-methionine biosynthesis via salvage pathway; L-methionine from S-methyl-5-thio-alpha-D-ribose 1-phosphate: step 4/6.</text>
</comment>
<dbReference type="GO" id="GO:0019509">
    <property type="term" value="P:L-methionine salvage from methylthioadenosine"/>
    <property type="evidence" value="ECO:0007669"/>
    <property type="project" value="UniProtKB-UniRule"/>
</dbReference>
<gene>
    <name evidence="4 5" type="primary">mtnX</name>
    <name evidence="5" type="ORF">ERICV_01837</name>
</gene>
<dbReference type="EC" id="3.1.3.87" evidence="4"/>
<evidence type="ECO:0000256" key="2">
    <source>
        <dbReference type="ARBA" id="ARBA00022801"/>
    </source>
</evidence>
<protein>
    <recommendedName>
        <fullName evidence="4">2-hydroxy-3-keto-5-methylthiopentenyl-1-phosphate phosphatase</fullName>
        <shortName evidence="4">HK-MTPenyl-1-P phosphatase</shortName>
        <ecNumber evidence="4">3.1.3.87</ecNumber>
    </recommendedName>
</protein>
<dbReference type="EMBL" id="CP019717">
    <property type="protein sequence ID" value="QHZ50990.1"/>
    <property type="molecule type" value="Genomic_DNA"/>
</dbReference>
<evidence type="ECO:0000313" key="6">
    <source>
        <dbReference type="Proteomes" id="UP000464330"/>
    </source>
</evidence>
<dbReference type="AlphaFoldDB" id="A0A6C0QQX6"/>
<evidence type="ECO:0000256" key="3">
    <source>
        <dbReference type="ARBA" id="ARBA00023167"/>
    </source>
</evidence>
<dbReference type="Proteomes" id="UP000464330">
    <property type="component" value="Chromosome"/>
</dbReference>
<organism evidence="5 6">
    <name type="scientific">Paenibacillus larvae subsp. larvae</name>
    <dbReference type="NCBI Taxonomy" id="147375"/>
    <lineage>
        <taxon>Bacteria</taxon>
        <taxon>Bacillati</taxon>
        <taxon>Bacillota</taxon>
        <taxon>Bacilli</taxon>
        <taxon>Bacillales</taxon>
        <taxon>Paenibacillaceae</taxon>
        <taxon>Paenibacillus</taxon>
    </lineage>
</organism>
<dbReference type="InterPro" id="IPR017718">
    <property type="entry name" value="HAD-SF_hydro_IB_MtnX"/>
</dbReference>